<reference evidence="9" key="1">
    <citation type="journal article" date="2011" name="BMC Genomics">
        <title>Complete genome sequence of the filamentous anoxygenic phototrophic bacterium Chloroflexus aurantiacus.</title>
        <authorList>
            <person name="Tang K.H."/>
            <person name="Barry K."/>
            <person name="Chertkov O."/>
            <person name="Dalin E."/>
            <person name="Han C.S."/>
            <person name="Hauser L.J."/>
            <person name="Honchak B.M."/>
            <person name="Karbach L.E."/>
            <person name="Land M.L."/>
            <person name="Lapidus A."/>
            <person name="Larimer F.W."/>
            <person name="Mikhailova N."/>
            <person name="Pitluck S."/>
            <person name="Pierson B.K."/>
            <person name="Blankenship R.E."/>
        </authorList>
    </citation>
    <scope>NUCLEOTIDE SEQUENCE [LARGE SCALE GENOMIC DNA]</scope>
    <source>
        <strain evidence="9">ATCC 29366 / DSM 635 / J-10-fl</strain>
    </source>
</reference>
<evidence type="ECO:0000256" key="4">
    <source>
        <dbReference type="ARBA" id="ARBA00022729"/>
    </source>
</evidence>
<dbReference type="PANTHER" id="PTHR30532">
    <property type="entry name" value="IRON III DICITRATE-BINDING PERIPLASMIC PROTEIN"/>
    <property type="match status" value="1"/>
</dbReference>
<organism evidence="8 9">
    <name type="scientific">Chloroflexus aurantiacus (strain ATCC 29366 / DSM 635 / J-10-fl)</name>
    <dbReference type="NCBI Taxonomy" id="324602"/>
    <lineage>
        <taxon>Bacteria</taxon>
        <taxon>Bacillati</taxon>
        <taxon>Chloroflexota</taxon>
        <taxon>Chloroflexia</taxon>
        <taxon>Chloroflexales</taxon>
        <taxon>Chloroflexineae</taxon>
        <taxon>Chloroflexaceae</taxon>
        <taxon>Chloroflexus</taxon>
    </lineage>
</organism>
<proteinExistence type="inferred from homology"/>
<dbReference type="GO" id="GO:1901678">
    <property type="term" value="P:iron coordination entity transport"/>
    <property type="evidence" value="ECO:0007669"/>
    <property type="project" value="UniProtKB-ARBA"/>
</dbReference>
<keyword evidence="3" id="KW-0813">Transport</keyword>
<dbReference type="Proteomes" id="UP000002008">
    <property type="component" value="Chromosome"/>
</dbReference>
<dbReference type="HOGENOM" id="CLU_038034_0_1_0"/>
<dbReference type="InterPro" id="IPR002491">
    <property type="entry name" value="ABC_transptr_periplasmic_BD"/>
</dbReference>
<keyword evidence="5" id="KW-0175">Coiled coil</keyword>
<comment type="similarity">
    <text evidence="2">Belongs to the bacterial solute-binding protein 8 family.</text>
</comment>
<dbReference type="InParanoid" id="A9WCQ2"/>
<evidence type="ECO:0000256" key="5">
    <source>
        <dbReference type="SAM" id="Coils"/>
    </source>
</evidence>
<dbReference type="PROSITE" id="PS50983">
    <property type="entry name" value="FE_B12_PBP"/>
    <property type="match status" value="1"/>
</dbReference>
<dbReference type="EMBL" id="CP000909">
    <property type="protein sequence ID" value="ABY37014.1"/>
    <property type="molecule type" value="Genomic_DNA"/>
</dbReference>
<evidence type="ECO:0000313" key="8">
    <source>
        <dbReference type="EMBL" id="ABY37014.1"/>
    </source>
</evidence>
<dbReference type="CDD" id="cd01146">
    <property type="entry name" value="FhuD"/>
    <property type="match status" value="1"/>
</dbReference>
<feature type="chain" id="PRO_5002743938" evidence="6">
    <location>
        <begin position="26"/>
        <end position="371"/>
    </location>
</feature>
<dbReference type="EnsemblBacteria" id="ABY37014">
    <property type="protein sequence ID" value="ABY37014"/>
    <property type="gene ID" value="Caur_3837"/>
</dbReference>
<evidence type="ECO:0000256" key="3">
    <source>
        <dbReference type="ARBA" id="ARBA00022448"/>
    </source>
</evidence>
<dbReference type="Gene3D" id="3.40.50.1980">
    <property type="entry name" value="Nitrogenase molybdenum iron protein domain"/>
    <property type="match status" value="2"/>
</dbReference>
<evidence type="ECO:0000256" key="6">
    <source>
        <dbReference type="SAM" id="SignalP"/>
    </source>
</evidence>
<sequence>MTAFQRISMLIVCLILISGCAQQTAGQNPTSTPDLATTPALTVATPTVASQTDPAATQSCQPGFRSFDHELLATEPLCIPENPERIIALDMASVEMVLLTEKTLLATSGWILSELPLLAPQFAERLTTVEDVGYPANLEKVALLKPDLILAVGGTTVGETIDVDQAQQIAPVVFADPVIYNDWKLGMRLWADVLNASDMYEAMLANYEQRISELRAALGDRIQQEISVIATSTYGTSLWMPDTPPGAILSDVGLQRPPSQRFVGEAAQAEYGAAQYIMISDERLDLADGDAIFFFTYASSNPETAAAEDAHLKAFVEKPIWQSLNAVKAGQAFLVPGYWWRSQTFILANRVLDDLFTHLAGTQATTPVLIP</sequence>
<dbReference type="FunCoup" id="A9WCQ2">
    <property type="interactions" value="78"/>
</dbReference>
<dbReference type="RefSeq" id="WP_012259667.1">
    <property type="nucleotide sequence ID" value="NC_010175.1"/>
</dbReference>
<dbReference type="AlphaFoldDB" id="A9WCQ2"/>
<evidence type="ECO:0000256" key="2">
    <source>
        <dbReference type="ARBA" id="ARBA00008814"/>
    </source>
</evidence>
<keyword evidence="9" id="KW-1185">Reference proteome</keyword>
<dbReference type="KEGG" id="cau:Caur_3837"/>
<evidence type="ECO:0000259" key="7">
    <source>
        <dbReference type="PROSITE" id="PS50983"/>
    </source>
</evidence>
<accession>A9WCQ2</accession>
<feature type="domain" description="Fe/B12 periplasmic-binding" evidence="7">
    <location>
        <begin position="85"/>
        <end position="363"/>
    </location>
</feature>
<dbReference type="eggNOG" id="COG0614">
    <property type="taxonomic scope" value="Bacteria"/>
</dbReference>
<dbReference type="SUPFAM" id="SSF53807">
    <property type="entry name" value="Helical backbone' metal receptor"/>
    <property type="match status" value="1"/>
</dbReference>
<evidence type="ECO:0000313" key="9">
    <source>
        <dbReference type="Proteomes" id="UP000002008"/>
    </source>
</evidence>
<dbReference type="PANTHER" id="PTHR30532:SF25">
    <property type="entry name" value="IRON(III) DICITRATE-BINDING PERIPLASMIC PROTEIN"/>
    <property type="match status" value="1"/>
</dbReference>
<comment type="subcellular location">
    <subcellularLocation>
        <location evidence="1">Cell envelope</location>
    </subcellularLocation>
</comment>
<dbReference type="STRING" id="324602.Caur_3837"/>
<feature type="coiled-coil region" evidence="5">
    <location>
        <begin position="197"/>
        <end position="224"/>
    </location>
</feature>
<dbReference type="GO" id="GO:0030288">
    <property type="term" value="C:outer membrane-bounded periplasmic space"/>
    <property type="evidence" value="ECO:0000318"/>
    <property type="project" value="GO_Central"/>
</dbReference>
<dbReference type="InterPro" id="IPR051313">
    <property type="entry name" value="Bact_iron-sidero_bind"/>
</dbReference>
<dbReference type="Pfam" id="PF01497">
    <property type="entry name" value="Peripla_BP_2"/>
    <property type="match status" value="1"/>
</dbReference>
<evidence type="ECO:0000256" key="1">
    <source>
        <dbReference type="ARBA" id="ARBA00004196"/>
    </source>
</evidence>
<gene>
    <name evidence="8" type="ordered locus">Caur_3837</name>
</gene>
<name>A9WCQ2_CHLAA</name>
<protein>
    <submittedName>
        <fullName evidence="8">Periplasmic binding protein</fullName>
    </submittedName>
</protein>
<dbReference type="PATRIC" id="fig|324602.8.peg.4306"/>
<keyword evidence="4 6" id="KW-0732">Signal</keyword>
<feature type="signal peptide" evidence="6">
    <location>
        <begin position="1"/>
        <end position="25"/>
    </location>
</feature>
<dbReference type="PROSITE" id="PS51257">
    <property type="entry name" value="PROKAR_LIPOPROTEIN"/>
    <property type="match status" value="1"/>
</dbReference>